<dbReference type="Pfam" id="PF08241">
    <property type="entry name" value="Methyltransf_11"/>
    <property type="match status" value="2"/>
</dbReference>
<dbReference type="RefSeq" id="WP_055066663.1">
    <property type="nucleotide sequence ID" value="NZ_CYZD01000026.1"/>
</dbReference>
<evidence type="ECO:0000256" key="3">
    <source>
        <dbReference type="ARBA" id="ARBA00022801"/>
    </source>
</evidence>
<dbReference type="CDD" id="cd02440">
    <property type="entry name" value="AdoMet_MTases"/>
    <property type="match status" value="2"/>
</dbReference>
<dbReference type="EC" id="2.1.1.-" evidence="7"/>
<dbReference type="PANTHER" id="PTHR43591:SF24">
    <property type="entry name" value="2-METHOXY-6-POLYPRENYL-1,4-BENZOQUINOL METHYLASE, MITOCHONDRIAL"/>
    <property type="match status" value="1"/>
</dbReference>
<organism evidence="7 8">
    <name type="scientific">Blautia obeum</name>
    <dbReference type="NCBI Taxonomy" id="40520"/>
    <lineage>
        <taxon>Bacteria</taxon>
        <taxon>Bacillati</taxon>
        <taxon>Bacillota</taxon>
        <taxon>Clostridia</taxon>
        <taxon>Lachnospirales</taxon>
        <taxon>Lachnospiraceae</taxon>
        <taxon>Blautia</taxon>
    </lineage>
</organism>
<keyword evidence="7" id="KW-0808">Transferase</keyword>
<keyword evidence="3" id="KW-0378">Hydrolase</keyword>
<dbReference type="AlphaFoldDB" id="A0A174HZP5"/>
<dbReference type="Proteomes" id="UP000095409">
    <property type="component" value="Unassembled WGS sequence"/>
</dbReference>
<reference evidence="7 8" key="1">
    <citation type="submission" date="2015-09" db="EMBL/GenBank/DDBJ databases">
        <authorList>
            <consortium name="Pathogen Informatics"/>
        </authorList>
    </citation>
    <scope>NUCLEOTIDE SEQUENCE [LARGE SCALE GENOMIC DNA]</scope>
    <source>
        <strain evidence="7 8">2789STDY5608837</strain>
    </source>
</reference>
<evidence type="ECO:0000259" key="5">
    <source>
        <dbReference type="Pfam" id="PF08241"/>
    </source>
</evidence>
<dbReference type="InterPro" id="IPR055438">
    <property type="entry name" value="AstE_AspA_cat"/>
</dbReference>
<evidence type="ECO:0000313" key="8">
    <source>
        <dbReference type="Proteomes" id="UP000095409"/>
    </source>
</evidence>
<gene>
    <name evidence="7" type="primary">ycgJ</name>
    <name evidence="7" type="ORF">ERS852394_03030</name>
</gene>
<accession>A0A174HZP5</accession>
<keyword evidence="4" id="KW-0862">Zinc</keyword>
<dbReference type="GO" id="GO:0008757">
    <property type="term" value="F:S-adenosylmethionine-dependent methyltransferase activity"/>
    <property type="evidence" value="ECO:0007669"/>
    <property type="project" value="InterPro"/>
</dbReference>
<keyword evidence="2" id="KW-0479">Metal-binding</keyword>
<dbReference type="InterPro" id="IPR013216">
    <property type="entry name" value="Methyltransf_11"/>
</dbReference>
<sequence length="817" mass="93285">MSDLKNEIHDYWTNRARGYSEYNQQEMADARRTMWRDKLLSLLGEAFPEREPGEIKILDVGTGPGFFAILLAEAGYQVTAVDYTEEMLREAQQNAGGLAECIVWKTGDAQALDVESNSFDAIVTRNVTWNLPRPDLAYKEWLRVLKPGGVLYNFDADWYGHLYNEEKRSGYEKDRQQTEEQNVEDYYSGTDIEKMEEIARQVPLSRLERPKWDLETMRKTGFLDVSCDENVWKEVWTEEEIINNSSSPIFLLSGRKREAFHLKNITVEPGEKWNGELELANGELRFPTTVLHGHGTGKTMLITAGVHAGEYVGIQAAIELSQKLKIEKVTGTIIIVKVLNRPAFEARNGSMGLADAKNLNREFPGNPDGTEMERLAWAVSQELQPVADLYIDLHSGDDYEKLTPYVYYAGAAPEDVVKVSREMAEQVDVPYMVKSNVASGGSYNYAASQGIPSILIERGGMGDWNYEEVRSTRRDVRNILCHMGIYQGLKDFRTYYPLEVADVRYQDAEENGLWYPFKKVGDMIQEGDILGEVRDYEGKVKEVSEAEFDGVILYQTGTLQVVGNGPMVTYGRIVSRYDERKERIVNYWEKRSDSFLEQRRAELHSAMADRWMKEIQAQLPDDNKKLRILDVGCGAGFFTILLAKAGHQVTGIDLTPDMIKNARILAQEEGADCEFTVMDAENPEFPDDTFDVIISRNLTWTLPHVRHAYQEWLRVLRKGGVLLNFDANYGITDFSNVEDLPENHAHNMLGNEMMRECEEIKRQLPISSYSRPAWDLETLGAMSLKEFHVDLGISSRIYLEKDEFYNPTPLFMLRTVK</sequence>
<dbReference type="InterPro" id="IPR029063">
    <property type="entry name" value="SAM-dependent_MTases_sf"/>
</dbReference>
<name>A0A174HZP5_9FIRM</name>
<evidence type="ECO:0000256" key="2">
    <source>
        <dbReference type="ARBA" id="ARBA00022723"/>
    </source>
</evidence>
<dbReference type="PANTHER" id="PTHR43591">
    <property type="entry name" value="METHYLTRANSFERASE"/>
    <property type="match status" value="1"/>
</dbReference>
<evidence type="ECO:0000256" key="1">
    <source>
        <dbReference type="ARBA" id="ARBA00001947"/>
    </source>
</evidence>
<comment type="cofactor">
    <cofactor evidence="1">
        <name>Zn(2+)</name>
        <dbReference type="ChEBI" id="CHEBI:29105"/>
    </cofactor>
</comment>
<feature type="domain" description="Methyltransferase type 11" evidence="5">
    <location>
        <begin position="58"/>
        <end position="152"/>
    </location>
</feature>
<dbReference type="GO" id="GO:0016788">
    <property type="term" value="F:hydrolase activity, acting on ester bonds"/>
    <property type="evidence" value="ECO:0007669"/>
    <property type="project" value="InterPro"/>
</dbReference>
<dbReference type="Pfam" id="PF24827">
    <property type="entry name" value="AstE_AspA_cat"/>
    <property type="match status" value="1"/>
</dbReference>
<dbReference type="SUPFAM" id="SSF53335">
    <property type="entry name" value="S-adenosyl-L-methionine-dependent methyltransferases"/>
    <property type="match status" value="2"/>
</dbReference>
<dbReference type="GO" id="GO:0032259">
    <property type="term" value="P:methylation"/>
    <property type="evidence" value="ECO:0007669"/>
    <property type="project" value="UniProtKB-KW"/>
</dbReference>
<dbReference type="SUPFAM" id="SSF53187">
    <property type="entry name" value="Zn-dependent exopeptidases"/>
    <property type="match status" value="1"/>
</dbReference>
<dbReference type="Gene3D" id="3.40.50.150">
    <property type="entry name" value="Vaccinia Virus protein VP39"/>
    <property type="match status" value="2"/>
</dbReference>
<dbReference type="CDD" id="cd06254">
    <property type="entry name" value="M14_ASTE_ASPA-like"/>
    <property type="match status" value="1"/>
</dbReference>
<evidence type="ECO:0000259" key="6">
    <source>
        <dbReference type="Pfam" id="PF24827"/>
    </source>
</evidence>
<dbReference type="Gene3D" id="3.40.630.10">
    <property type="entry name" value="Zn peptidases"/>
    <property type="match status" value="1"/>
</dbReference>
<evidence type="ECO:0000313" key="7">
    <source>
        <dbReference type="EMBL" id="CUO78827.1"/>
    </source>
</evidence>
<protein>
    <submittedName>
        <fullName evidence="7">Uncharacterized methyltransferase ycgJ</fullName>
        <ecNumber evidence="7">2.1.1.-</ecNumber>
    </submittedName>
</protein>
<dbReference type="GO" id="GO:0046872">
    <property type="term" value="F:metal ion binding"/>
    <property type="evidence" value="ECO:0007669"/>
    <property type="project" value="UniProtKB-KW"/>
</dbReference>
<proteinExistence type="predicted"/>
<evidence type="ECO:0000256" key="4">
    <source>
        <dbReference type="ARBA" id="ARBA00022833"/>
    </source>
</evidence>
<keyword evidence="7" id="KW-0489">Methyltransferase</keyword>
<dbReference type="EMBL" id="CYZD01000026">
    <property type="protein sequence ID" value="CUO78827.1"/>
    <property type="molecule type" value="Genomic_DNA"/>
</dbReference>
<feature type="domain" description="Methyltransferase type 11" evidence="5">
    <location>
        <begin position="629"/>
        <end position="723"/>
    </location>
</feature>
<feature type="domain" description="Succinylglutamate desuccinylase/Aspartoacylase catalytic" evidence="6">
    <location>
        <begin position="297"/>
        <end position="482"/>
    </location>
</feature>